<accession>A0A4R2T3F9</accession>
<dbReference type="PANTHER" id="PTHR30535">
    <property type="entry name" value="VITAMIN B12-BINDING PROTEIN"/>
    <property type="match status" value="1"/>
</dbReference>
<dbReference type="Pfam" id="PF01497">
    <property type="entry name" value="Peripla_BP_2"/>
    <property type="match status" value="1"/>
</dbReference>
<proteinExistence type="predicted"/>
<dbReference type="OrthoDB" id="9775594at2"/>
<keyword evidence="3" id="KW-1185">Reference proteome</keyword>
<evidence type="ECO:0000313" key="2">
    <source>
        <dbReference type="EMBL" id="TCP95374.1"/>
    </source>
</evidence>
<dbReference type="PROSITE" id="PS50983">
    <property type="entry name" value="FE_B12_PBP"/>
    <property type="match status" value="1"/>
</dbReference>
<evidence type="ECO:0000259" key="1">
    <source>
        <dbReference type="PROSITE" id="PS50983"/>
    </source>
</evidence>
<dbReference type="CDD" id="cd01147">
    <property type="entry name" value="HemV-2"/>
    <property type="match status" value="1"/>
</dbReference>
<sequence>MKKYRIFFASFFIAGILLLIPNFLFAETSLSTSADTLQKSSNVQRILSAGRVSDVLLMSLAPEKLVGISMENTPEQVKKYFPLQIQHIANIGRLAGRGSTAPLEKIMSVRPDIIIDVGNVSKVYLDTADKISKQTHISYVLIDGRFDQTTFQIEETAKLIGATERGEKLAKLAHQIMERTHKIGQKQTALRVYFGRSADGLETGLAGSIHAEVLDWIGAINVAAIAGEKMMTRVSMEQILRWDPDVIITHDKNFYAGLIAKAPLWQSVSAVKNQKIYLIPAEPFGWLDQPPGINRLLGAVWLAHKLYPEQLNKQEAGILIKEYFNIFYQYNLSEQELAYFGI</sequence>
<dbReference type="InterPro" id="IPR050902">
    <property type="entry name" value="ABC_Transporter_SBP"/>
</dbReference>
<reference evidence="2 3" key="1">
    <citation type="submission" date="2019-03" db="EMBL/GenBank/DDBJ databases">
        <title>Genomic Encyclopedia of Type Strains, Phase IV (KMG-IV): sequencing the most valuable type-strain genomes for metagenomic binning, comparative biology and taxonomic classification.</title>
        <authorList>
            <person name="Goeker M."/>
        </authorList>
    </citation>
    <scope>NUCLEOTIDE SEQUENCE [LARGE SCALE GENOMIC DNA]</scope>
    <source>
        <strain evidence="2 3">DSM 28404</strain>
    </source>
</reference>
<gene>
    <name evidence="2" type="ORF">EDC44_10968</name>
</gene>
<name>A0A4R2T3F9_9PAST</name>
<dbReference type="EMBL" id="SLYB01000009">
    <property type="protein sequence ID" value="TCP95374.1"/>
    <property type="molecule type" value="Genomic_DNA"/>
</dbReference>
<dbReference type="Gene3D" id="3.40.50.1980">
    <property type="entry name" value="Nitrogenase molybdenum iron protein domain"/>
    <property type="match status" value="2"/>
</dbReference>
<evidence type="ECO:0000313" key="3">
    <source>
        <dbReference type="Proteomes" id="UP000295763"/>
    </source>
</evidence>
<dbReference type="SUPFAM" id="SSF53807">
    <property type="entry name" value="Helical backbone' metal receptor"/>
    <property type="match status" value="1"/>
</dbReference>
<organism evidence="2 3">
    <name type="scientific">Cricetibacter osteomyelitidis</name>
    <dbReference type="NCBI Taxonomy" id="1521931"/>
    <lineage>
        <taxon>Bacteria</taxon>
        <taxon>Pseudomonadati</taxon>
        <taxon>Pseudomonadota</taxon>
        <taxon>Gammaproteobacteria</taxon>
        <taxon>Pasteurellales</taxon>
        <taxon>Pasteurellaceae</taxon>
        <taxon>Cricetibacter</taxon>
    </lineage>
</organism>
<feature type="domain" description="Fe/B12 periplasmic-binding" evidence="1">
    <location>
        <begin position="45"/>
        <end position="310"/>
    </location>
</feature>
<dbReference type="Proteomes" id="UP000295763">
    <property type="component" value="Unassembled WGS sequence"/>
</dbReference>
<dbReference type="Gene3D" id="1.20.58.2180">
    <property type="match status" value="1"/>
</dbReference>
<dbReference type="GO" id="GO:0071281">
    <property type="term" value="P:cellular response to iron ion"/>
    <property type="evidence" value="ECO:0007669"/>
    <property type="project" value="TreeGrafter"/>
</dbReference>
<dbReference type="PANTHER" id="PTHR30535:SF34">
    <property type="entry name" value="MOLYBDATE-BINDING PROTEIN MOLA"/>
    <property type="match status" value="1"/>
</dbReference>
<comment type="caution">
    <text evidence="2">The sequence shown here is derived from an EMBL/GenBank/DDBJ whole genome shotgun (WGS) entry which is preliminary data.</text>
</comment>
<dbReference type="AlphaFoldDB" id="A0A4R2T3F9"/>
<protein>
    <submittedName>
        <fullName evidence="2">Iron complex transport system substrate-binding protein</fullName>
    </submittedName>
</protein>
<dbReference type="InterPro" id="IPR002491">
    <property type="entry name" value="ABC_transptr_periplasmic_BD"/>
</dbReference>